<reference evidence="1 2" key="1">
    <citation type="submission" date="2019-03" db="EMBL/GenBank/DDBJ databases">
        <title>Freshwater and sediment microbial communities from various areas in North America, analyzing microbe dynamics in response to fracking.</title>
        <authorList>
            <person name="Lamendella R."/>
        </authorList>
    </citation>
    <scope>NUCLEOTIDE SEQUENCE [LARGE SCALE GENOMIC DNA]</scope>
    <source>
        <strain evidence="1 2">175.2</strain>
    </source>
</reference>
<evidence type="ECO:0000313" key="1">
    <source>
        <dbReference type="EMBL" id="TCT32674.1"/>
    </source>
</evidence>
<dbReference type="AlphaFoldDB" id="A0A4V2V3F5"/>
<comment type="caution">
    <text evidence="1">The sequence shown here is derived from an EMBL/GenBank/DDBJ whole genome shotgun (WGS) entry which is preliminary data.</text>
</comment>
<organism evidence="1 2">
    <name type="scientific">Martelella mediterranea</name>
    <dbReference type="NCBI Taxonomy" id="293089"/>
    <lineage>
        <taxon>Bacteria</taxon>
        <taxon>Pseudomonadati</taxon>
        <taxon>Pseudomonadota</taxon>
        <taxon>Alphaproteobacteria</taxon>
        <taxon>Hyphomicrobiales</taxon>
        <taxon>Aurantimonadaceae</taxon>
        <taxon>Martelella</taxon>
    </lineage>
</organism>
<evidence type="ECO:0000313" key="2">
    <source>
        <dbReference type="Proteomes" id="UP000295097"/>
    </source>
</evidence>
<dbReference type="EMBL" id="SMAR01000038">
    <property type="protein sequence ID" value="TCT32674.1"/>
    <property type="molecule type" value="Genomic_DNA"/>
</dbReference>
<protein>
    <submittedName>
        <fullName evidence="1">Uncharacterized protein</fullName>
    </submittedName>
</protein>
<accession>A0A4V2V3F5</accession>
<proteinExistence type="predicted"/>
<sequence length="118" mass="12569">MRGEVLKRVLSPQLAVSGRPARLTYCGHRAVVVPPEVLSGQPIRSRAGSIRSYGVKDVSGYPVIAEQTVLDRWAGLSCVLKRRSCAAEVQLVICEGAGADMEKGIRSGQTSGYGCLPI</sequence>
<keyword evidence="2" id="KW-1185">Reference proteome</keyword>
<dbReference type="Proteomes" id="UP000295097">
    <property type="component" value="Unassembled WGS sequence"/>
</dbReference>
<gene>
    <name evidence="1" type="ORF">EDC90_103823</name>
</gene>
<name>A0A4V2V3F5_9HYPH</name>